<dbReference type="OrthoDB" id="5705802at2"/>
<dbReference type="PROSITE" id="PS50977">
    <property type="entry name" value="HTH_TETR_2"/>
    <property type="match status" value="1"/>
</dbReference>
<reference evidence="4 5" key="1">
    <citation type="submission" date="2018-04" db="EMBL/GenBank/DDBJ databases">
        <title>Novel species isolated from glacier.</title>
        <authorList>
            <person name="Liu Q."/>
            <person name="Xin Y.-H."/>
        </authorList>
    </citation>
    <scope>NUCLEOTIDE SEQUENCE [LARGE SCALE GENOMIC DNA]</scope>
    <source>
        <strain evidence="4 5">GT1R17</strain>
    </source>
</reference>
<organism evidence="4 5">
    <name type="scientific">Stenotrophobium rhamnosiphilum</name>
    <dbReference type="NCBI Taxonomy" id="2029166"/>
    <lineage>
        <taxon>Bacteria</taxon>
        <taxon>Pseudomonadati</taxon>
        <taxon>Pseudomonadota</taxon>
        <taxon>Gammaproteobacteria</taxon>
        <taxon>Nevskiales</taxon>
        <taxon>Nevskiaceae</taxon>
        <taxon>Stenotrophobium</taxon>
    </lineage>
</organism>
<evidence type="ECO:0000313" key="5">
    <source>
        <dbReference type="Proteomes" id="UP000244248"/>
    </source>
</evidence>
<dbReference type="InterPro" id="IPR050624">
    <property type="entry name" value="HTH-type_Tx_Regulator"/>
</dbReference>
<protein>
    <submittedName>
        <fullName evidence="4">TetR/AcrR family transcriptional regulator</fullName>
    </submittedName>
</protein>
<dbReference type="InterPro" id="IPR001647">
    <property type="entry name" value="HTH_TetR"/>
</dbReference>
<feature type="domain" description="HTH tetR-type" evidence="3">
    <location>
        <begin position="19"/>
        <end position="79"/>
    </location>
</feature>
<dbReference type="GO" id="GO:0003677">
    <property type="term" value="F:DNA binding"/>
    <property type="evidence" value="ECO:0007669"/>
    <property type="project" value="UniProtKB-UniRule"/>
</dbReference>
<dbReference type="Proteomes" id="UP000244248">
    <property type="component" value="Unassembled WGS sequence"/>
</dbReference>
<name>A0A2T5MCZ9_9GAMM</name>
<dbReference type="Gene3D" id="1.10.357.10">
    <property type="entry name" value="Tetracycline Repressor, domain 2"/>
    <property type="match status" value="1"/>
</dbReference>
<dbReference type="SUPFAM" id="SSF46689">
    <property type="entry name" value="Homeodomain-like"/>
    <property type="match status" value="1"/>
</dbReference>
<gene>
    <name evidence="4" type="ORF">CJD38_13075</name>
</gene>
<sequence>MSNKIFLPHLSTASDARAVRTREALRLALLELLEVKSLEQITIRDIAAKAGIGYTTFFRHHPTKESLLDDLAAAQLRRLITLVMPMLNSQDAKAASESLFRYVDEERALWSTLLTGGAAGALRLEFLRICQEIGESWPNPNTWPPADVTTQLVASSTVELLAWWLRQSKPISVEELSEIYDHLVVMPAQGRAAPSTAAKPRRK</sequence>
<dbReference type="PANTHER" id="PTHR43479">
    <property type="entry name" value="ACREF/ENVCD OPERON REPRESSOR-RELATED"/>
    <property type="match status" value="1"/>
</dbReference>
<dbReference type="InterPro" id="IPR009057">
    <property type="entry name" value="Homeodomain-like_sf"/>
</dbReference>
<keyword evidence="1 2" id="KW-0238">DNA-binding</keyword>
<dbReference type="EMBL" id="QANS01000005">
    <property type="protein sequence ID" value="PTU30449.1"/>
    <property type="molecule type" value="Genomic_DNA"/>
</dbReference>
<feature type="DNA-binding region" description="H-T-H motif" evidence="2">
    <location>
        <begin position="42"/>
        <end position="61"/>
    </location>
</feature>
<evidence type="ECO:0000259" key="3">
    <source>
        <dbReference type="PROSITE" id="PS50977"/>
    </source>
</evidence>
<dbReference type="Pfam" id="PF00440">
    <property type="entry name" value="TetR_N"/>
    <property type="match status" value="1"/>
</dbReference>
<dbReference type="AlphaFoldDB" id="A0A2T5MCZ9"/>
<evidence type="ECO:0000256" key="2">
    <source>
        <dbReference type="PROSITE-ProRule" id="PRU00335"/>
    </source>
</evidence>
<proteinExistence type="predicted"/>
<keyword evidence="5" id="KW-1185">Reference proteome</keyword>
<comment type="caution">
    <text evidence="4">The sequence shown here is derived from an EMBL/GenBank/DDBJ whole genome shotgun (WGS) entry which is preliminary data.</text>
</comment>
<dbReference type="PANTHER" id="PTHR43479:SF11">
    <property type="entry name" value="ACREF_ENVCD OPERON REPRESSOR-RELATED"/>
    <property type="match status" value="1"/>
</dbReference>
<accession>A0A2T5MCZ9</accession>
<evidence type="ECO:0000313" key="4">
    <source>
        <dbReference type="EMBL" id="PTU30449.1"/>
    </source>
</evidence>
<evidence type="ECO:0000256" key="1">
    <source>
        <dbReference type="ARBA" id="ARBA00023125"/>
    </source>
</evidence>
<dbReference type="RefSeq" id="WP_107940820.1">
    <property type="nucleotide sequence ID" value="NZ_QANS01000005.1"/>
</dbReference>